<dbReference type="PANTHER" id="PTHR28288:SF1">
    <property type="entry name" value="INHIBITOR I9 DOMAIN-CONTAINING PROTEIN"/>
    <property type="match status" value="1"/>
</dbReference>
<protein>
    <recommendedName>
        <fullName evidence="5">Inhibitor I9 domain-containing protein</fullName>
    </recommendedName>
</protein>
<dbReference type="EMBL" id="MU004195">
    <property type="protein sequence ID" value="KAF2491828.1"/>
    <property type="molecule type" value="Genomic_DNA"/>
</dbReference>
<feature type="chain" id="PRO_5025361552" description="Inhibitor I9 domain-containing protein" evidence="2">
    <location>
        <begin position="20"/>
        <end position="100"/>
    </location>
</feature>
<accession>A0A6A6QHC2</accession>
<keyword evidence="2" id="KW-0732">Signal</keyword>
<evidence type="ECO:0000256" key="2">
    <source>
        <dbReference type="SAM" id="SignalP"/>
    </source>
</evidence>
<name>A0A6A6QHC2_9PEZI</name>
<dbReference type="AlphaFoldDB" id="A0A6A6QHC2"/>
<keyword evidence="4" id="KW-1185">Reference proteome</keyword>
<dbReference type="Gene3D" id="3.30.70.80">
    <property type="entry name" value="Peptidase S8 propeptide/proteinase inhibitor I9"/>
    <property type="match status" value="1"/>
</dbReference>
<evidence type="ECO:0000313" key="4">
    <source>
        <dbReference type="Proteomes" id="UP000799750"/>
    </source>
</evidence>
<dbReference type="PANTHER" id="PTHR28288">
    <property type="entry name" value="PROTEASE B INHIBITOR 2"/>
    <property type="match status" value="1"/>
</dbReference>
<proteinExistence type="inferred from homology"/>
<gene>
    <name evidence="3" type="ORF">BU16DRAFT_530257</name>
</gene>
<feature type="signal peptide" evidence="2">
    <location>
        <begin position="1"/>
        <end position="19"/>
    </location>
</feature>
<organism evidence="3 4">
    <name type="scientific">Lophium mytilinum</name>
    <dbReference type="NCBI Taxonomy" id="390894"/>
    <lineage>
        <taxon>Eukaryota</taxon>
        <taxon>Fungi</taxon>
        <taxon>Dikarya</taxon>
        <taxon>Ascomycota</taxon>
        <taxon>Pezizomycotina</taxon>
        <taxon>Dothideomycetes</taxon>
        <taxon>Pleosporomycetidae</taxon>
        <taxon>Mytilinidiales</taxon>
        <taxon>Mytilinidiaceae</taxon>
        <taxon>Lophium</taxon>
    </lineage>
</organism>
<evidence type="ECO:0008006" key="5">
    <source>
        <dbReference type="Google" id="ProtNLM"/>
    </source>
</evidence>
<evidence type="ECO:0000256" key="1">
    <source>
        <dbReference type="ARBA" id="ARBA00038069"/>
    </source>
</evidence>
<dbReference type="FunFam" id="3.30.70.80:FF:000005">
    <property type="entry name" value="Proteinase inhibitor I2B"/>
    <property type="match status" value="1"/>
</dbReference>
<evidence type="ECO:0000313" key="3">
    <source>
        <dbReference type="EMBL" id="KAF2491828.1"/>
    </source>
</evidence>
<reference evidence="3" key="1">
    <citation type="journal article" date="2020" name="Stud. Mycol.">
        <title>101 Dothideomycetes genomes: a test case for predicting lifestyles and emergence of pathogens.</title>
        <authorList>
            <person name="Haridas S."/>
            <person name="Albert R."/>
            <person name="Binder M."/>
            <person name="Bloem J."/>
            <person name="Labutti K."/>
            <person name="Salamov A."/>
            <person name="Andreopoulos B."/>
            <person name="Baker S."/>
            <person name="Barry K."/>
            <person name="Bills G."/>
            <person name="Bluhm B."/>
            <person name="Cannon C."/>
            <person name="Castanera R."/>
            <person name="Culley D."/>
            <person name="Daum C."/>
            <person name="Ezra D."/>
            <person name="Gonzalez J."/>
            <person name="Henrissat B."/>
            <person name="Kuo A."/>
            <person name="Liang C."/>
            <person name="Lipzen A."/>
            <person name="Lutzoni F."/>
            <person name="Magnuson J."/>
            <person name="Mondo S."/>
            <person name="Nolan M."/>
            <person name="Ohm R."/>
            <person name="Pangilinan J."/>
            <person name="Park H.-J."/>
            <person name="Ramirez L."/>
            <person name="Alfaro M."/>
            <person name="Sun H."/>
            <person name="Tritt A."/>
            <person name="Yoshinaga Y."/>
            <person name="Zwiers L.-H."/>
            <person name="Turgeon B."/>
            <person name="Goodwin S."/>
            <person name="Spatafora J."/>
            <person name="Crous P."/>
            <person name="Grigoriev I."/>
        </authorList>
    </citation>
    <scope>NUCLEOTIDE SEQUENCE</scope>
    <source>
        <strain evidence="3">CBS 269.34</strain>
    </source>
</reference>
<dbReference type="SUPFAM" id="SSF54897">
    <property type="entry name" value="Protease propeptides/inhibitors"/>
    <property type="match status" value="1"/>
</dbReference>
<dbReference type="InterPro" id="IPR052471">
    <property type="entry name" value="PBI_I9"/>
</dbReference>
<dbReference type="GO" id="GO:0042144">
    <property type="term" value="P:vacuole fusion, non-autophagic"/>
    <property type="evidence" value="ECO:0007669"/>
    <property type="project" value="TreeGrafter"/>
</dbReference>
<dbReference type="OrthoDB" id="3888684at2759"/>
<sequence length="100" mass="10605">MRFAIFSILFALLAALAMAKAPLKSVIVSYPDSTPNSVLDKAKSAIVEAGGIITHEYNIIKAFACNAPTAVLENVQAWGNEYNALVEEDSVVTTFGGGKE</sequence>
<dbReference type="GO" id="GO:0004866">
    <property type="term" value="F:endopeptidase inhibitor activity"/>
    <property type="evidence" value="ECO:0007669"/>
    <property type="project" value="TreeGrafter"/>
</dbReference>
<dbReference type="InterPro" id="IPR037045">
    <property type="entry name" value="S8pro/Inhibitor_I9_sf"/>
</dbReference>
<dbReference type="Proteomes" id="UP000799750">
    <property type="component" value="Unassembled WGS sequence"/>
</dbReference>
<comment type="similarity">
    <text evidence="1">Belongs to the protease inhibitor I9 family.</text>
</comment>